<gene>
    <name evidence="1" type="ORF">FH063_002404</name>
</gene>
<dbReference type="SUPFAM" id="SSF47413">
    <property type="entry name" value="lambda repressor-like DNA-binding domains"/>
    <property type="match status" value="1"/>
</dbReference>
<sequence length="193" mass="21345">MTDTVPVGSTRARTSRKPVVTVGKTTPTMDAMMPRAVDAETMSSAAFAWWLHTMNWTNVKAANELGLSTSRIDDMLRGTKRGTRKPTTIPAYMSLACAALAAGLPPYAWDEENGVMPTESFERWRAELGDELDLGQPVPFRQVSKMLGLNNVETPAFWARGVRRDGKPAPIYRDRALALNALLHGLEPWTSER</sequence>
<evidence type="ECO:0000313" key="2">
    <source>
        <dbReference type="Proteomes" id="UP000325333"/>
    </source>
</evidence>
<evidence type="ECO:0000313" key="1">
    <source>
        <dbReference type="EMBL" id="KAA1053822.1"/>
    </source>
</evidence>
<dbReference type="GO" id="GO:0003677">
    <property type="term" value="F:DNA binding"/>
    <property type="evidence" value="ECO:0007669"/>
    <property type="project" value="InterPro"/>
</dbReference>
<accession>A0A5B0KMJ9</accession>
<reference evidence="1 2" key="1">
    <citation type="submission" date="2019-07" db="EMBL/GenBank/DDBJ databases">
        <title>Genome sequencing of the stress-tolerant strain Azospirillum brasilense Az19.</title>
        <authorList>
            <person name="Maroniche G.A."/>
            <person name="Garcia J.E."/>
            <person name="Pagnussat L."/>
            <person name="Amenta M."/>
            <person name="Creus C.M."/>
        </authorList>
    </citation>
    <scope>NUCLEOTIDE SEQUENCE [LARGE SCALE GENOMIC DNA]</scope>
    <source>
        <strain evidence="1 2">Az19</strain>
    </source>
</reference>
<name>A0A5B0KMJ9_9PROT</name>
<dbReference type="AlphaFoldDB" id="A0A5B0KMJ9"/>
<dbReference type="Gene3D" id="1.10.260.40">
    <property type="entry name" value="lambda repressor-like DNA-binding domains"/>
    <property type="match status" value="1"/>
</dbReference>
<dbReference type="InterPro" id="IPR010982">
    <property type="entry name" value="Lambda_DNA-bd_dom_sf"/>
</dbReference>
<organism evidence="1 2">
    <name type="scientific">Azospirillum argentinense</name>
    <dbReference type="NCBI Taxonomy" id="2970906"/>
    <lineage>
        <taxon>Bacteria</taxon>
        <taxon>Pseudomonadati</taxon>
        <taxon>Pseudomonadota</taxon>
        <taxon>Alphaproteobacteria</taxon>
        <taxon>Rhodospirillales</taxon>
        <taxon>Azospirillaceae</taxon>
        <taxon>Azospirillum</taxon>
    </lineage>
</organism>
<protein>
    <submittedName>
        <fullName evidence="1">Uncharacterized protein</fullName>
    </submittedName>
</protein>
<dbReference type="Proteomes" id="UP000325333">
    <property type="component" value="Unassembled WGS sequence"/>
</dbReference>
<dbReference type="EMBL" id="VEWN01000013">
    <property type="protein sequence ID" value="KAA1053822.1"/>
    <property type="molecule type" value="Genomic_DNA"/>
</dbReference>
<proteinExistence type="predicted"/>
<dbReference type="RefSeq" id="WP_149650937.1">
    <property type="nucleotide sequence ID" value="NZ_VEWN01000013.1"/>
</dbReference>
<comment type="caution">
    <text evidence="1">The sequence shown here is derived from an EMBL/GenBank/DDBJ whole genome shotgun (WGS) entry which is preliminary data.</text>
</comment>